<name>A0ABD0KSZ3_9CAEN</name>
<gene>
    <name evidence="2" type="ORF">BaRGS_00018486</name>
</gene>
<keyword evidence="1" id="KW-0812">Transmembrane</keyword>
<dbReference type="EMBL" id="JACVVK020000128">
    <property type="protein sequence ID" value="KAK7490325.1"/>
    <property type="molecule type" value="Genomic_DNA"/>
</dbReference>
<feature type="non-terminal residue" evidence="2">
    <location>
        <position position="1"/>
    </location>
</feature>
<evidence type="ECO:0000256" key="1">
    <source>
        <dbReference type="SAM" id="Phobius"/>
    </source>
</evidence>
<evidence type="ECO:0000313" key="2">
    <source>
        <dbReference type="EMBL" id="KAK7490325.1"/>
    </source>
</evidence>
<evidence type="ECO:0000313" key="3">
    <source>
        <dbReference type="Proteomes" id="UP001519460"/>
    </source>
</evidence>
<accession>A0ABD0KSZ3</accession>
<keyword evidence="3" id="KW-1185">Reference proteome</keyword>
<dbReference type="Proteomes" id="UP001519460">
    <property type="component" value="Unassembled WGS sequence"/>
</dbReference>
<dbReference type="AlphaFoldDB" id="A0ABD0KSZ3"/>
<keyword evidence="1" id="KW-0472">Membrane</keyword>
<sequence>LTSRAFQGFPDIVEVECTGQNLPQDHVLLSLALYRVSHENTVLAYVNFVKHECSTSQNFVACHIDERDTRKSRLKALVADLDEGETRAYGCNLTILHSWRTVAMMAAVGSTLMWCPVILFTVLIFGAESARTGLSYGSFQGFPDITQVECSGETLPADHDLFSIALYQVSDNRVLAFVNLRKRECSTSHSYVACHIDDADSRKSKLRALVADLNEGESRAYGCNLTSLGSGGQAKLISWSLVVTRIRLSYKSFQGFPDIIEVECSAEPLPADHDLLAIALFQSSNNKVLAYVNLKKRECSTSESFVACHVGDTDSGQTTLSALISDLHEGESRAYGCNLTSLVSGGVTKIVSWNSLMNISVTQRLDPVSSRTGEMTGAHGSTHTP</sequence>
<protein>
    <submittedName>
        <fullName evidence="2">Uncharacterized protein</fullName>
    </submittedName>
</protein>
<comment type="caution">
    <text evidence="2">The sequence shown here is derived from an EMBL/GenBank/DDBJ whole genome shotgun (WGS) entry which is preliminary data.</text>
</comment>
<reference evidence="2 3" key="1">
    <citation type="journal article" date="2023" name="Sci. Data">
        <title>Genome assembly of the Korean intertidal mud-creeper Batillaria attramentaria.</title>
        <authorList>
            <person name="Patra A.K."/>
            <person name="Ho P.T."/>
            <person name="Jun S."/>
            <person name="Lee S.J."/>
            <person name="Kim Y."/>
            <person name="Won Y.J."/>
        </authorList>
    </citation>
    <scope>NUCLEOTIDE SEQUENCE [LARGE SCALE GENOMIC DNA]</scope>
    <source>
        <strain evidence="2">Wonlab-2016</strain>
    </source>
</reference>
<feature type="transmembrane region" description="Helical" evidence="1">
    <location>
        <begin position="102"/>
        <end position="125"/>
    </location>
</feature>
<organism evidence="2 3">
    <name type="scientific">Batillaria attramentaria</name>
    <dbReference type="NCBI Taxonomy" id="370345"/>
    <lineage>
        <taxon>Eukaryota</taxon>
        <taxon>Metazoa</taxon>
        <taxon>Spiralia</taxon>
        <taxon>Lophotrochozoa</taxon>
        <taxon>Mollusca</taxon>
        <taxon>Gastropoda</taxon>
        <taxon>Caenogastropoda</taxon>
        <taxon>Sorbeoconcha</taxon>
        <taxon>Cerithioidea</taxon>
        <taxon>Batillariidae</taxon>
        <taxon>Batillaria</taxon>
    </lineage>
</organism>
<keyword evidence="1" id="KW-1133">Transmembrane helix</keyword>
<proteinExistence type="predicted"/>